<dbReference type="Proteomes" id="UP000258613">
    <property type="component" value="Chromosome"/>
</dbReference>
<dbReference type="InterPro" id="IPR025286">
    <property type="entry name" value="MOFRL_assoc_dom"/>
</dbReference>
<dbReference type="KEGG" id="nan:AArc1_0985"/>
<dbReference type="PANTHER" id="PTHR12227:SF0">
    <property type="entry name" value="GLYCERATE KINASE"/>
    <property type="match status" value="1"/>
</dbReference>
<evidence type="ECO:0000313" key="5">
    <source>
        <dbReference type="Proteomes" id="UP000258613"/>
    </source>
</evidence>
<evidence type="ECO:0000313" key="3">
    <source>
        <dbReference type="EMBL" id="AXR77326.1"/>
    </source>
</evidence>
<dbReference type="EMBL" id="CP024047">
    <property type="protein sequence ID" value="AXR77326.1"/>
    <property type="molecule type" value="Genomic_DNA"/>
</dbReference>
<reference evidence="5" key="2">
    <citation type="submission" date="2018-02" db="EMBL/GenBank/DDBJ databases">
        <title>Phenotypic and genomic properties of facultatively anaerobic sulfur-reducing natronoarchaea from hypersaline soda lakes.</title>
        <authorList>
            <person name="Sorokin D.Y."/>
            <person name="Kublanov I.V."/>
            <person name="Roman P."/>
            <person name="Sinninghe Damste J.S."/>
            <person name="Golyshin P.N."/>
            <person name="Rojo D."/>
            <person name="Ciordia S."/>
            <person name="Mena M.D.C."/>
            <person name="Ferrer M."/>
            <person name="Messina E."/>
            <person name="Smedile F."/>
            <person name="La Spada G."/>
            <person name="La Cono V."/>
            <person name="Yakimov M.M."/>
        </authorList>
    </citation>
    <scope>NUCLEOTIDE SEQUENCE [LARGE SCALE GENOMIC DNA]</scope>
    <source>
        <strain evidence="5">AArc-Mg</strain>
    </source>
</reference>
<evidence type="ECO:0000313" key="4">
    <source>
        <dbReference type="EMBL" id="AXR82711.1"/>
    </source>
</evidence>
<organism evidence="4 5">
    <name type="scientific">Natrarchaeobaculum sulfurireducens</name>
    <dbReference type="NCBI Taxonomy" id="2044521"/>
    <lineage>
        <taxon>Archaea</taxon>
        <taxon>Methanobacteriati</taxon>
        <taxon>Methanobacteriota</taxon>
        <taxon>Stenosarchaea group</taxon>
        <taxon>Halobacteria</taxon>
        <taxon>Halobacteriales</taxon>
        <taxon>Natrialbaceae</taxon>
        <taxon>Natrarchaeobaculum</taxon>
    </lineage>
</organism>
<dbReference type="GO" id="GO:0005737">
    <property type="term" value="C:cytoplasm"/>
    <property type="evidence" value="ECO:0007669"/>
    <property type="project" value="TreeGrafter"/>
</dbReference>
<keyword evidence="4" id="KW-0808">Transferase</keyword>
<dbReference type="InterPro" id="IPR007835">
    <property type="entry name" value="MOFRL"/>
</dbReference>
<dbReference type="Proteomes" id="UP000258707">
    <property type="component" value="Chromosome"/>
</dbReference>
<evidence type="ECO:0000313" key="6">
    <source>
        <dbReference type="Proteomes" id="UP000258707"/>
    </source>
</evidence>
<dbReference type="Pfam" id="PF13660">
    <property type="entry name" value="DUF4147"/>
    <property type="match status" value="1"/>
</dbReference>
<proteinExistence type="predicted"/>
<sequence length="451" mass="45973">MDAIEVEEYDSVAKTTGHEVALECLVSGIEAAHPAARVERTISVRGGQLSVETDDDGGQYDLDRFDEVVVVGGGNAAGQFAAALEDELGDRLSGGAVVTDDPTSTDTVDVLSGDHPLPSETGVRSARRVLEIANAAEANDLVLAVVTGGASALLAAPADPLTLSALRAVTQELLACGASIDEINAVRKHCSAIKGGQLARAASPATVVTLVLSDVVGDDFSVIGSGPTVPDPSTYADAVAVLERYDLDVPDGVEAYLEAGVEGDHPETPATGDPAFDDTRTHLVGNGRTALEAAQIAAEDRGYESLLLSSRVRGEARESALTHVAIAEECRETGTPIEPPAVLLSGGETTVQLCDDPGDGGPNQEFVLSAALALEADGIVVSSVDTDGIDGATDVAGAVADVTTVSDVDGQSALARNDALSVLADTTATIEMGPTGTNVNDLRVIVVDSTE</sequence>
<dbReference type="GeneID" id="37643212"/>
<dbReference type="RefSeq" id="WP_117363512.1">
    <property type="nucleotide sequence ID" value="NZ_CP024047.1"/>
</dbReference>
<dbReference type="KEGG" id="nag:AArcMg_2721"/>
<reference evidence="6" key="1">
    <citation type="submission" date="2017-10" db="EMBL/GenBank/DDBJ databases">
        <title>Phenotypic and genomic properties of facultatively anaerobic sulfur-reducing natronoarchaea from hypersaline soda lakes.</title>
        <authorList>
            <person name="Sorokin D.Y."/>
            <person name="Kublanov I.V."/>
            <person name="Roman P."/>
            <person name="Sinninghe Damste J.S."/>
            <person name="Golyshin P.N."/>
            <person name="Rojo D."/>
            <person name="Ciordia S."/>
            <person name="Mena Md.C."/>
            <person name="Ferrer M."/>
            <person name="Messina E."/>
            <person name="Smedile F."/>
            <person name="La Spada G."/>
            <person name="La Cono V."/>
            <person name="Yakimov M.M."/>
        </authorList>
    </citation>
    <scope>NUCLEOTIDE SEQUENCE [LARGE SCALE GENOMIC DNA]</scope>
    <source>
        <strain evidence="6">AArc1</strain>
    </source>
</reference>
<accession>A0A346PCT1</accession>
<feature type="domain" description="MOFRL" evidence="1">
    <location>
        <begin position="342"/>
        <end position="441"/>
    </location>
</feature>
<dbReference type="Pfam" id="PF05161">
    <property type="entry name" value="MOFRL"/>
    <property type="match status" value="1"/>
</dbReference>
<dbReference type="OrthoDB" id="10741at2157"/>
<evidence type="ECO:0000259" key="2">
    <source>
        <dbReference type="Pfam" id="PF13660"/>
    </source>
</evidence>
<protein>
    <submittedName>
        <fullName evidence="4">D-glycerate 2-kinase</fullName>
    </submittedName>
    <submittedName>
        <fullName evidence="3">Glycerate kinase</fullName>
    </submittedName>
</protein>
<dbReference type="SUPFAM" id="SSF82544">
    <property type="entry name" value="GckA/TtuD-like"/>
    <property type="match status" value="1"/>
</dbReference>
<dbReference type="EMBL" id="CP027033">
    <property type="protein sequence ID" value="AXR82711.1"/>
    <property type="molecule type" value="Genomic_DNA"/>
</dbReference>
<evidence type="ECO:0000259" key="1">
    <source>
        <dbReference type="Pfam" id="PF05161"/>
    </source>
</evidence>
<gene>
    <name evidence="3" type="ORF">AArc1_0985</name>
    <name evidence="4" type="ORF">AArcMg_2721</name>
</gene>
<dbReference type="PANTHER" id="PTHR12227">
    <property type="entry name" value="GLYCERATE KINASE"/>
    <property type="match status" value="1"/>
</dbReference>
<accession>A0A346PT66</accession>
<keyword evidence="4" id="KW-0418">Kinase</keyword>
<dbReference type="GO" id="GO:0008887">
    <property type="term" value="F:glycerate kinase activity"/>
    <property type="evidence" value="ECO:0007669"/>
    <property type="project" value="InterPro"/>
</dbReference>
<feature type="domain" description="MOFRL-associated" evidence="2">
    <location>
        <begin position="21"/>
        <end position="258"/>
    </location>
</feature>
<dbReference type="InterPro" id="IPR039760">
    <property type="entry name" value="MOFRL_protein"/>
</dbReference>
<dbReference type="InterPro" id="IPR037035">
    <property type="entry name" value="GK-like_C_sf"/>
</dbReference>
<dbReference type="Gene3D" id="3.40.50.10180">
    <property type="entry name" value="Glycerate kinase, MOFRL-like N-terminal domain"/>
    <property type="match status" value="1"/>
</dbReference>
<keyword evidence="5" id="KW-1185">Reference proteome</keyword>
<name>A0A346PT66_9EURY</name>
<reference evidence="4" key="3">
    <citation type="journal article" date="2019" name="Int. J. Syst. Evol. Microbiol.">
        <title>Natronolimnobius sulfurireducens sp. nov. and Halalkaliarchaeum desulfuricum gen. nov., sp. nov., the first sulfur-respiring alkaliphilic haloarchaea from hypersaline alkaline lakes.</title>
        <authorList>
            <person name="Sorokin D.Y."/>
            <person name="Yakimov M."/>
            <person name="Messina E."/>
            <person name="Merkel A.Y."/>
            <person name="Bale N.J."/>
            <person name="Sinninghe Damste J.S."/>
        </authorList>
    </citation>
    <scope>NUCLEOTIDE SEQUENCE</scope>
    <source>
        <strain evidence="4">AArc-Mg</strain>
        <strain evidence="3">AArc1</strain>
    </source>
</reference>
<dbReference type="AlphaFoldDB" id="A0A346PT66"/>
<dbReference type="Gene3D" id="3.40.1480.10">
    <property type="entry name" value="MOFRL domain"/>
    <property type="match status" value="1"/>
</dbReference>
<dbReference type="InterPro" id="IPR038614">
    <property type="entry name" value="GK_N_sf"/>
</dbReference>